<sequence length="398" mass="42662">MPDLFALPVFFITFREALETAIIVSVLLAFLKQTLADRPASDDDDSGAQQQQRRHLYRKMVRQVWLGTASGLLVCVVLGGLLITVFHEVELPDGAEDVWEGVFSLIASVIITLVGAVLLRVSKLQDKWTAKLAAVMSAKDRPAVARGTGGAWAQMRSRMAYASEKYALFVLPFVTVLREGFEGVVFIAGVGMAFPPSSIPLAALAGLVAGSALGFLIYEYGLSSDFLCQTSGSSNFAPIQYFLVFSTCFLYLVAAGLFSKGVWHLEASQWNMIVGGDAAELGSGPGSYDIDRSVWHVNCCNPDINGGGAWGVFNALLGWQNSATIGSVVSYNLYWVVVAAGFLCMIYNERTGQWPTAAVLGGGKNNKTLGVKDSIAASGDDAYADRVREPLLAGGRDD</sequence>
<dbReference type="OrthoDB" id="4364at2759"/>
<evidence type="ECO:0000256" key="2">
    <source>
        <dbReference type="ARBA" id="ARBA00008333"/>
    </source>
</evidence>
<protein>
    <recommendedName>
        <fullName evidence="10">Plasma membrane iron permease</fullName>
    </recommendedName>
</protein>
<feature type="transmembrane region" description="Helical" evidence="7">
    <location>
        <begin position="64"/>
        <end position="86"/>
    </location>
</feature>
<evidence type="ECO:0000256" key="1">
    <source>
        <dbReference type="ARBA" id="ARBA00004141"/>
    </source>
</evidence>
<dbReference type="InParanoid" id="A0A507ANQ5"/>
<evidence type="ECO:0000313" key="8">
    <source>
        <dbReference type="EMBL" id="TPX08014.1"/>
    </source>
</evidence>
<dbReference type="RefSeq" id="XP_030989725.1">
    <property type="nucleotide sequence ID" value="XM_031132953.1"/>
</dbReference>
<proteinExistence type="inferred from homology"/>
<comment type="caution">
    <text evidence="8">The sequence shown here is derived from an EMBL/GenBank/DDBJ whole genome shotgun (WGS) entry which is preliminary data.</text>
</comment>
<feature type="transmembrane region" description="Helical" evidence="7">
    <location>
        <begin position="328"/>
        <end position="347"/>
    </location>
</feature>
<dbReference type="InterPro" id="IPR004923">
    <property type="entry name" value="FTR1/Fip1/EfeU"/>
</dbReference>
<dbReference type="PANTHER" id="PTHR31632:SF2">
    <property type="entry name" value="PLASMA MEMBRANE IRON PERMEASE"/>
    <property type="match status" value="1"/>
</dbReference>
<dbReference type="AlphaFoldDB" id="A0A507ANQ5"/>
<feature type="transmembrane region" description="Helical" evidence="7">
    <location>
        <begin position="98"/>
        <end position="119"/>
    </location>
</feature>
<keyword evidence="3" id="KW-0813">Transport</keyword>
<keyword evidence="5 7" id="KW-1133">Transmembrane helix</keyword>
<accession>A0A507ANQ5</accession>
<dbReference type="EMBL" id="SKBQ01000082">
    <property type="protein sequence ID" value="TPX08014.1"/>
    <property type="molecule type" value="Genomic_DNA"/>
</dbReference>
<evidence type="ECO:0000256" key="4">
    <source>
        <dbReference type="ARBA" id="ARBA00022692"/>
    </source>
</evidence>
<keyword evidence="3" id="KW-0406">Ion transport</keyword>
<evidence type="ECO:0000256" key="6">
    <source>
        <dbReference type="ARBA" id="ARBA00023136"/>
    </source>
</evidence>
<reference evidence="8 9" key="1">
    <citation type="submission" date="2019-06" db="EMBL/GenBank/DDBJ databases">
        <title>Draft genome sequence of the filamentous fungus Phialemoniopsis curvata isolated from diesel fuel.</title>
        <authorList>
            <person name="Varaljay V.A."/>
            <person name="Lyon W.J."/>
            <person name="Crouch A.L."/>
            <person name="Drake C.E."/>
            <person name="Hollomon J.M."/>
            <person name="Nadeau L.J."/>
            <person name="Nunn H.S."/>
            <person name="Stevenson B.S."/>
            <person name="Bojanowski C.L."/>
            <person name="Crookes-Goodson W.J."/>
        </authorList>
    </citation>
    <scope>NUCLEOTIDE SEQUENCE [LARGE SCALE GENOMIC DNA]</scope>
    <source>
        <strain evidence="8 9">D216</strain>
    </source>
</reference>
<keyword evidence="3" id="KW-0410">Iron transport</keyword>
<dbReference type="Pfam" id="PF03239">
    <property type="entry name" value="FTR1"/>
    <property type="match status" value="1"/>
</dbReference>
<evidence type="ECO:0000256" key="5">
    <source>
        <dbReference type="ARBA" id="ARBA00022989"/>
    </source>
</evidence>
<feature type="transmembrane region" description="Helical" evidence="7">
    <location>
        <begin position="166"/>
        <end position="193"/>
    </location>
</feature>
<dbReference type="PANTHER" id="PTHR31632">
    <property type="entry name" value="IRON TRANSPORTER FTH1"/>
    <property type="match status" value="1"/>
</dbReference>
<gene>
    <name evidence="8" type="ORF">E0L32_010345</name>
</gene>
<name>A0A507ANQ5_9PEZI</name>
<dbReference type="Proteomes" id="UP000319257">
    <property type="component" value="Unassembled WGS sequence"/>
</dbReference>
<comment type="similarity">
    <text evidence="2">Belongs to the oxidase-dependent Fe transporter (OFeT) (TC 9.A.10.1) family.</text>
</comment>
<keyword evidence="4 7" id="KW-0812">Transmembrane</keyword>
<keyword evidence="9" id="KW-1185">Reference proteome</keyword>
<dbReference type="GO" id="GO:0015093">
    <property type="term" value="F:ferrous iron transmembrane transporter activity"/>
    <property type="evidence" value="ECO:0007669"/>
    <property type="project" value="TreeGrafter"/>
</dbReference>
<comment type="subcellular location">
    <subcellularLocation>
        <location evidence="1">Membrane</location>
        <topology evidence="1">Multi-pass membrane protein</topology>
    </subcellularLocation>
</comment>
<evidence type="ECO:0000313" key="9">
    <source>
        <dbReference type="Proteomes" id="UP000319257"/>
    </source>
</evidence>
<feature type="transmembrane region" description="Helical" evidence="7">
    <location>
        <begin position="199"/>
        <end position="218"/>
    </location>
</feature>
<feature type="transmembrane region" description="Helical" evidence="7">
    <location>
        <begin position="6"/>
        <end position="31"/>
    </location>
</feature>
<keyword evidence="3" id="KW-0408">Iron</keyword>
<dbReference type="FunCoup" id="A0A507ANQ5">
    <property type="interactions" value="53"/>
</dbReference>
<keyword evidence="6 7" id="KW-0472">Membrane</keyword>
<dbReference type="STRING" id="1093900.A0A507ANQ5"/>
<dbReference type="GO" id="GO:0033573">
    <property type="term" value="C:high-affinity iron permease complex"/>
    <property type="evidence" value="ECO:0007669"/>
    <property type="project" value="InterPro"/>
</dbReference>
<feature type="transmembrane region" description="Helical" evidence="7">
    <location>
        <begin position="239"/>
        <end position="258"/>
    </location>
</feature>
<organism evidence="8 9">
    <name type="scientific">Thyridium curvatum</name>
    <dbReference type="NCBI Taxonomy" id="1093900"/>
    <lineage>
        <taxon>Eukaryota</taxon>
        <taxon>Fungi</taxon>
        <taxon>Dikarya</taxon>
        <taxon>Ascomycota</taxon>
        <taxon>Pezizomycotina</taxon>
        <taxon>Sordariomycetes</taxon>
        <taxon>Sordariomycetidae</taxon>
        <taxon>Thyridiales</taxon>
        <taxon>Thyridiaceae</taxon>
        <taxon>Thyridium</taxon>
    </lineage>
</organism>
<evidence type="ECO:0008006" key="10">
    <source>
        <dbReference type="Google" id="ProtNLM"/>
    </source>
</evidence>
<evidence type="ECO:0000256" key="3">
    <source>
        <dbReference type="ARBA" id="ARBA00022496"/>
    </source>
</evidence>
<evidence type="ECO:0000256" key="7">
    <source>
        <dbReference type="SAM" id="Phobius"/>
    </source>
</evidence>
<dbReference type="GeneID" id="41977792"/>